<accession>A0A1A9UXJ9</accession>
<sequence>MGKSGHAASYGFGLILLRPSNKTAQARKSLKAATNDGEGSSGFALATVMPTKRDAEEEKARNGEKDISRYYSTANPHVSSTAWNHATCGVSDVQCFSLVLLRQSFTSILEIPPITNSNSRSSNGRNKWLGINSLNPITGQITYDAMRLQTLLVSVNILAENKYFIYDIDEECTAWLLAPLRSHCELDLLNDDAHQVLGHFDYYCHLTDSCTSSTVSDQPDISNYFVSLPLVVRRSSHPSGRFPSDESSSEGPRTSPAGPTIANGFPLQEPSFESSAIIICPRTSSSSSEDILPKSKR</sequence>
<organism evidence="2 3">
    <name type="scientific">Glossina austeni</name>
    <name type="common">Savannah tsetse fly</name>
    <dbReference type="NCBI Taxonomy" id="7395"/>
    <lineage>
        <taxon>Eukaryota</taxon>
        <taxon>Metazoa</taxon>
        <taxon>Ecdysozoa</taxon>
        <taxon>Arthropoda</taxon>
        <taxon>Hexapoda</taxon>
        <taxon>Insecta</taxon>
        <taxon>Pterygota</taxon>
        <taxon>Neoptera</taxon>
        <taxon>Endopterygota</taxon>
        <taxon>Diptera</taxon>
        <taxon>Brachycera</taxon>
        <taxon>Muscomorpha</taxon>
        <taxon>Hippoboscoidea</taxon>
        <taxon>Glossinidae</taxon>
        <taxon>Glossina</taxon>
    </lineage>
</organism>
<name>A0A1A9UXJ9_GLOAU</name>
<dbReference type="AlphaFoldDB" id="A0A1A9UXJ9"/>
<proteinExistence type="predicted"/>
<reference evidence="2" key="1">
    <citation type="submission" date="2020-05" db="UniProtKB">
        <authorList>
            <consortium name="EnsemblMetazoa"/>
        </authorList>
    </citation>
    <scope>IDENTIFICATION</scope>
    <source>
        <strain evidence="2">TTRI</strain>
    </source>
</reference>
<feature type="region of interest" description="Disordered" evidence="1">
    <location>
        <begin position="236"/>
        <end position="268"/>
    </location>
</feature>
<dbReference type="EnsemblMetazoa" id="GAUT019009-RA">
    <property type="protein sequence ID" value="GAUT019009-PA"/>
    <property type="gene ID" value="GAUT019009"/>
</dbReference>
<keyword evidence="3" id="KW-1185">Reference proteome</keyword>
<evidence type="ECO:0000256" key="1">
    <source>
        <dbReference type="SAM" id="MobiDB-lite"/>
    </source>
</evidence>
<evidence type="ECO:0000313" key="3">
    <source>
        <dbReference type="Proteomes" id="UP000078200"/>
    </source>
</evidence>
<evidence type="ECO:0000313" key="2">
    <source>
        <dbReference type="EnsemblMetazoa" id="GAUT019009-PA"/>
    </source>
</evidence>
<protein>
    <submittedName>
        <fullName evidence="2">Uncharacterized protein</fullName>
    </submittedName>
</protein>
<dbReference type="VEuPathDB" id="VectorBase:GAUT019009"/>
<dbReference type="Proteomes" id="UP000078200">
    <property type="component" value="Unassembled WGS sequence"/>
</dbReference>